<dbReference type="EMBL" id="SNYO01000002">
    <property type="protein sequence ID" value="TDQ62580.1"/>
    <property type="molecule type" value="Genomic_DNA"/>
</dbReference>
<feature type="region of interest" description="Disordered" evidence="1">
    <location>
        <begin position="168"/>
        <end position="197"/>
    </location>
</feature>
<evidence type="ECO:0000256" key="2">
    <source>
        <dbReference type="SAM" id="Phobius"/>
    </source>
</evidence>
<name>A0A4R6VRU4_9PSEU</name>
<evidence type="ECO:0000313" key="3">
    <source>
        <dbReference type="EMBL" id="TDQ62580.1"/>
    </source>
</evidence>
<comment type="caution">
    <text evidence="3">The sequence shown here is derived from an EMBL/GenBank/DDBJ whole genome shotgun (WGS) entry which is preliminary data.</text>
</comment>
<evidence type="ECO:0000313" key="4">
    <source>
        <dbReference type="Proteomes" id="UP000295705"/>
    </source>
</evidence>
<keyword evidence="2" id="KW-0472">Membrane</keyword>
<reference evidence="3 4" key="1">
    <citation type="submission" date="2019-03" db="EMBL/GenBank/DDBJ databases">
        <title>Genomic Encyclopedia of Type Strains, Phase IV (KMG-IV): sequencing the most valuable type-strain genomes for metagenomic binning, comparative biology and taxonomic classification.</title>
        <authorList>
            <person name="Goeker M."/>
        </authorList>
    </citation>
    <scope>NUCLEOTIDE SEQUENCE [LARGE SCALE GENOMIC DNA]</scope>
    <source>
        <strain evidence="3 4">DSM 45775</strain>
    </source>
</reference>
<keyword evidence="2" id="KW-0812">Transmembrane</keyword>
<feature type="region of interest" description="Disordered" evidence="1">
    <location>
        <begin position="1"/>
        <end position="30"/>
    </location>
</feature>
<dbReference type="Proteomes" id="UP000295705">
    <property type="component" value="Unassembled WGS sequence"/>
</dbReference>
<organism evidence="3 4">
    <name type="scientific">Actinomycetospora succinea</name>
    <dbReference type="NCBI Taxonomy" id="663603"/>
    <lineage>
        <taxon>Bacteria</taxon>
        <taxon>Bacillati</taxon>
        <taxon>Actinomycetota</taxon>
        <taxon>Actinomycetes</taxon>
        <taxon>Pseudonocardiales</taxon>
        <taxon>Pseudonocardiaceae</taxon>
        <taxon>Actinomycetospora</taxon>
    </lineage>
</organism>
<dbReference type="AlphaFoldDB" id="A0A4R6VRU4"/>
<keyword evidence="4" id="KW-1185">Reference proteome</keyword>
<evidence type="ECO:0000256" key="1">
    <source>
        <dbReference type="SAM" id="MobiDB-lite"/>
    </source>
</evidence>
<feature type="transmembrane region" description="Helical" evidence="2">
    <location>
        <begin position="36"/>
        <end position="54"/>
    </location>
</feature>
<proteinExistence type="predicted"/>
<protein>
    <submittedName>
        <fullName evidence="3">Uncharacterized protein</fullName>
    </submittedName>
</protein>
<sequence length="197" mass="21280">MPVGELRGDIVATTLETDTPSEDSDETRSMTPGKRLAISAFVVLTLLGMVAATAPPSAIKNGLVDLTRPYLLATGLDQSWGVFAPSPPRTTNDVVARVDRADGTVGVYPMQGGNGVTEYWDYRWRKYGEQLWKKKTAERERVAFAGWIADEDRAGGHQPVRVTLLRASRVNPPPGSPTPDEGPATDVPFFSTPVGGR</sequence>
<keyword evidence="2" id="KW-1133">Transmembrane helix</keyword>
<accession>A0A4R6VRU4</accession>
<gene>
    <name evidence="3" type="ORF">EV188_102234</name>
</gene>